<evidence type="ECO:0000256" key="1">
    <source>
        <dbReference type="SAM" id="MobiDB-lite"/>
    </source>
</evidence>
<feature type="region of interest" description="Disordered" evidence="1">
    <location>
        <begin position="45"/>
        <end position="67"/>
    </location>
</feature>
<keyword evidence="3" id="KW-1185">Reference proteome</keyword>
<dbReference type="EMBL" id="JBBPBM010000126">
    <property type="protein sequence ID" value="KAK8505526.1"/>
    <property type="molecule type" value="Genomic_DNA"/>
</dbReference>
<proteinExistence type="predicted"/>
<feature type="region of interest" description="Disordered" evidence="1">
    <location>
        <begin position="1"/>
        <end position="21"/>
    </location>
</feature>
<reference evidence="2 3" key="1">
    <citation type="journal article" date="2024" name="G3 (Bethesda)">
        <title>Genome assembly of Hibiscus sabdariffa L. provides insights into metabolisms of medicinal natural products.</title>
        <authorList>
            <person name="Kim T."/>
        </authorList>
    </citation>
    <scope>NUCLEOTIDE SEQUENCE [LARGE SCALE GENOMIC DNA]</scope>
    <source>
        <strain evidence="2">TK-2024</strain>
        <tissue evidence="2">Old leaves</tissue>
    </source>
</reference>
<comment type="caution">
    <text evidence="2">The sequence shown here is derived from an EMBL/GenBank/DDBJ whole genome shotgun (WGS) entry which is preliminary data.</text>
</comment>
<accession>A0ABR2BF59</accession>
<name>A0ABR2BF59_9ROSI</name>
<feature type="compositionally biased region" description="Polar residues" evidence="1">
    <location>
        <begin position="57"/>
        <end position="66"/>
    </location>
</feature>
<dbReference type="Proteomes" id="UP001472677">
    <property type="component" value="Unassembled WGS sequence"/>
</dbReference>
<evidence type="ECO:0000313" key="3">
    <source>
        <dbReference type="Proteomes" id="UP001472677"/>
    </source>
</evidence>
<sequence length="92" mass="10047">MHPHKEQELHPPAEKARPKPNVDLRRALAGMVVLYWLGDGTLKERTTSRSGREANVPSDTTAQGQASDLHLSQAVRGVSPEFTAVYSLSVLS</sequence>
<evidence type="ECO:0000313" key="2">
    <source>
        <dbReference type="EMBL" id="KAK8505526.1"/>
    </source>
</evidence>
<protein>
    <submittedName>
        <fullName evidence="2">Uncharacterized protein</fullName>
    </submittedName>
</protein>
<organism evidence="2 3">
    <name type="scientific">Hibiscus sabdariffa</name>
    <name type="common">roselle</name>
    <dbReference type="NCBI Taxonomy" id="183260"/>
    <lineage>
        <taxon>Eukaryota</taxon>
        <taxon>Viridiplantae</taxon>
        <taxon>Streptophyta</taxon>
        <taxon>Embryophyta</taxon>
        <taxon>Tracheophyta</taxon>
        <taxon>Spermatophyta</taxon>
        <taxon>Magnoliopsida</taxon>
        <taxon>eudicotyledons</taxon>
        <taxon>Gunneridae</taxon>
        <taxon>Pentapetalae</taxon>
        <taxon>rosids</taxon>
        <taxon>malvids</taxon>
        <taxon>Malvales</taxon>
        <taxon>Malvaceae</taxon>
        <taxon>Malvoideae</taxon>
        <taxon>Hibiscus</taxon>
    </lineage>
</organism>
<gene>
    <name evidence="2" type="ORF">V6N12_075868</name>
</gene>